<dbReference type="Proteomes" id="UP001295794">
    <property type="component" value="Unassembled WGS sequence"/>
</dbReference>
<sequence length="151" mass="15955">MDVSVIQPPDRLHDVGVEVVEPSGNNRGPGIRGGAGFEACRSRQSGIGHQQRGVDMRAPTGNTPYGASACEALQHLDLVKLPGQRVKQARQDNRTGNGVHEEEVDAGPVARAPHPCGCSFQGRVDGPLRVQIAQSMGVYGRVADLVEPSAD</sequence>
<feature type="non-terminal residue" evidence="2">
    <location>
        <position position="1"/>
    </location>
</feature>
<comment type="caution">
    <text evidence="2">The sequence shown here is derived from an EMBL/GenBank/DDBJ whole genome shotgun (WGS) entry which is preliminary data.</text>
</comment>
<feature type="region of interest" description="Disordered" evidence="1">
    <location>
        <begin position="43"/>
        <end position="62"/>
    </location>
</feature>
<dbReference type="AlphaFoldDB" id="A0AAD2Q524"/>
<proteinExistence type="predicted"/>
<protein>
    <submittedName>
        <fullName evidence="2">Uncharacterized protein</fullName>
    </submittedName>
</protein>
<feature type="region of interest" description="Disordered" evidence="1">
    <location>
        <begin position="86"/>
        <end position="110"/>
    </location>
</feature>
<keyword evidence="3" id="KW-1185">Reference proteome</keyword>
<evidence type="ECO:0000313" key="3">
    <source>
        <dbReference type="Proteomes" id="UP001295794"/>
    </source>
</evidence>
<reference evidence="2" key="1">
    <citation type="submission" date="2023-11" db="EMBL/GenBank/DDBJ databases">
        <authorList>
            <person name="De Vega J J."/>
            <person name="De Vega J J."/>
        </authorList>
    </citation>
    <scope>NUCLEOTIDE SEQUENCE</scope>
</reference>
<evidence type="ECO:0000256" key="1">
    <source>
        <dbReference type="SAM" id="MobiDB-lite"/>
    </source>
</evidence>
<name>A0AAD2Q524_9AGAR</name>
<accession>A0AAD2Q524</accession>
<gene>
    <name evidence="2" type="ORF">MYCIT1_LOCUS22605</name>
</gene>
<organism evidence="2 3">
    <name type="scientific">Mycena citricolor</name>
    <dbReference type="NCBI Taxonomy" id="2018698"/>
    <lineage>
        <taxon>Eukaryota</taxon>
        <taxon>Fungi</taxon>
        <taxon>Dikarya</taxon>
        <taxon>Basidiomycota</taxon>
        <taxon>Agaricomycotina</taxon>
        <taxon>Agaricomycetes</taxon>
        <taxon>Agaricomycetidae</taxon>
        <taxon>Agaricales</taxon>
        <taxon>Marasmiineae</taxon>
        <taxon>Mycenaceae</taxon>
        <taxon>Mycena</taxon>
    </lineage>
</organism>
<dbReference type="EMBL" id="CAVNYO010000405">
    <property type="protein sequence ID" value="CAK5275067.1"/>
    <property type="molecule type" value="Genomic_DNA"/>
</dbReference>
<evidence type="ECO:0000313" key="2">
    <source>
        <dbReference type="EMBL" id="CAK5275067.1"/>
    </source>
</evidence>